<protein>
    <recommendedName>
        <fullName evidence="3">F-box domain-containing protein</fullName>
    </recommendedName>
</protein>
<dbReference type="GO" id="GO:0006897">
    <property type="term" value="P:endocytosis"/>
    <property type="evidence" value="ECO:0007669"/>
    <property type="project" value="EnsemblFungi"/>
</dbReference>
<dbReference type="OMA" id="LWNGCEC"/>
<reference evidence="1 2" key="1">
    <citation type="journal article" date="2011" name="Proc. Natl. Acad. Sci. U.S.A.">
        <title>Evolutionary erosion of yeast sex chromosomes by mating-type switching accidents.</title>
        <authorList>
            <person name="Gordon J.L."/>
            <person name="Armisen D."/>
            <person name="Proux-Wera E."/>
            <person name="Oheigeartaigh S.S."/>
            <person name="Byrne K.P."/>
            <person name="Wolfe K.H."/>
        </authorList>
    </citation>
    <scope>NUCLEOTIDE SEQUENCE [LARGE SCALE GENOMIC DNA]</scope>
    <source>
        <strain evidence="2">ATCC MYA-139 / BCRC 22969 / CBS 8797 / CCRC 22969 / KCTC 17520 / NBRC 10181 / NCYC 3082</strain>
    </source>
</reference>
<dbReference type="STRING" id="1071383.J7RQP8"/>
<dbReference type="GO" id="GO:0006623">
    <property type="term" value="P:protein targeting to vacuole"/>
    <property type="evidence" value="ECO:0007669"/>
    <property type="project" value="EnsemblFungi"/>
</dbReference>
<dbReference type="AlphaFoldDB" id="J7RQP8"/>
<proteinExistence type="predicted"/>
<dbReference type="GO" id="GO:0005095">
    <property type="term" value="F:GTPase inhibitor activity"/>
    <property type="evidence" value="ECO:0007669"/>
    <property type="project" value="EnsemblFungi"/>
</dbReference>
<evidence type="ECO:0008006" key="3">
    <source>
        <dbReference type="Google" id="ProtNLM"/>
    </source>
</evidence>
<dbReference type="RefSeq" id="XP_022466373.1">
    <property type="nucleotide sequence ID" value="XM_022610037.1"/>
</dbReference>
<sequence>MSGERLLSVLNHVGFFLNQNDMVNLSLVSRKFHNSFAIDQLYAKLRITEHPILRAERSYLDCGITYLSGYRSAIKSHNQNDMFLYDKIELLLESGHIGKIKEFIIEENVFHDVKEGRILLGKLVARIIDIGDVERLELRDNELLRVFYEKILQLQHLKHIDIFDFNLLGSITAMHNVSELKLVANEAPIPCNGSLFGDDLLAALETKIEQLIISVNDYAFSTYRLFQFLESESVKFSKLTALKLDLVHAPFDFSHDAHEMIVNYMSKYMQLEKLSNLEITFCCPFEDCTCHEDFLLDLAPHLKSLKQLGLIEKALMNKGHHYAVEDWDLAMCNFLLNIPNVGEKLKVLALKHDPPLNGIAEDTVDGNYKRRRKLFDNVLPRLYSLEKLIIPRMLQSISPYEILVCDLLWNGCTCDFCKTYLPVFDQYLMNHQYYPEDKGRFTDMIPPVFLGYVGEILARRTDTNRVEWELDTLRLAPENQLWDFHGFENIQHFQEYECHFNENFFPMLATCISHFFNGYMYHIVQYLPKLRLALLSGVYYSVDSMDNPIPETFYEPNHETFFTTIVDTSTSDALKCPTRFESLYD</sequence>
<reference evidence="2" key="2">
    <citation type="submission" date="2012-08" db="EMBL/GenBank/DDBJ databases">
        <title>Genome sequence of Kazachstania naganishii.</title>
        <authorList>
            <person name="Gordon J.L."/>
            <person name="Armisen D."/>
            <person name="Proux-Wera E."/>
            <person name="OhEigeartaigh S.S."/>
            <person name="Byrne K.P."/>
            <person name="Wolfe K.H."/>
        </authorList>
    </citation>
    <scope>NUCLEOTIDE SEQUENCE [LARGE SCALE GENOMIC DNA]</scope>
    <source>
        <strain evidence="2">ATCC MYA-139 / BCRC 22969 / CBS 8797 / CCRC 22969 / KCTC 17520 / NBRC 10181 / NCYC 3082</strain>
    </source>
</reference>
<keyword evidence="2" id="KW-1185">Reference proteome</keyword>
<dbReference type="OrthoDB" id="3976101at2759"/>
<dbReference type="GeneID" id="34527883"/>
<dbReference type="HOGENOM" id="CLU_446963_0_0_1"/>
<dbReference type="EMBL" id="HE978323">
    <property type="protein sequence ID" value="CCK72128.1"/>
    <property type="molecule type" value="Genomic_DNA"/>
</dbReference>
<evidence type="ECO:0000313" key="1">
    <source>
        <dbReference type="EMBL" id="CCK72128.1"/>
    </source>
</evidence>
<dbReference type="Proteomes" id="UP000006310">
    <property type="component" value="Chromosome 10"/>
</dbReference>
<organism evidence="1 2">
    <name type="scientific">Huiozyma naganishii (strain ATCC MYA-139 / BCRC 22969 / CBS 8797 / KCTC 17520 / NBRC 10181 / NCYC 3082 / Yp74L-3)</name>
    <name type="common">Yeast</name>
    <name type="synonym">Kazachstania naganishii</name>
    <dbReference type="NCBI Taxonomy" id="1071383"/>
    <lineage>
        <taxon>Eukaryota</taxon>
        <taxon>Fungi</taxon>
        <taxon>Dikarya</taxon>
        <taxon>Ascomycota</taxon>
        <taxon>Saccharomycotina</taxon>
        <taxon>Saccharomycetes</taxon>
        <taxon>Saccharomycetales</taxon>
        <taxon>Saccharomycetaceae</taxon>
        <taxon>Huiozyma</taxon>
    </lineage>
</organism>
<gene>
    <name evidence="1" type="primary">KNAG0J00450</name>
    <name evidence="1" type="ordered locus">KNAG_0J00450</name>
</gene>
<accession>J7RQP8</accession>
<dbReference type="KEGG" id="kng:KNAG_0J00450"/>
<name>J7RQP8_HUIN7</name>
<dbReference type="eggNOG" id="ENOG502R4NW">
    <property type="taxonomic scope" value="Eukaryota"/>
</dbReference>
<evidence type="ECO:0000313" key="2">
    <source>
        <dbReference type="Proteomes" id="UP000006310"/>
    </source>
</evidence>